<proteinExistence type="predicted"/>
<dbReference type="PANTHER" id="PTHR38451:SF1">
    <property type="entry name" value="TRNA (ADENINE(22)-N(1))-METHYLTRANSFERASE"/>
    <property type="match status" value="1"/>
</dbReference>
<dbReference type="GO" id="GO:0032259">
    <property type="term" value="P:methylation"/>
    <property type="evidence" value="ECO:0007669"/>
    <property type="project" value="UniProtKB-KW"/>
</dbReference>
<keyword evidence="2" id="KW-1185">Reference proteome</keyword>
<name>A0A1M5DP01_9BACI</name>
<evidence type="ECO:0000313" key="2">
    <source>
        <dbReference type="Proteomes" id="UP000183988"/>
    </source>
</evidence>
<keyword evidence="1" id="KW-0489">Methyltransferase</keyword>
<dbReference type="GO" id="GO:0160105">
    <property type="term" value="F:tRNA (adenine(22)-N1)-methyltransferase activity"/>
    <property type="evidence" value="ECO:0007669"/>
    <property type="project" value="InterPro"/>
</dbReference>
<dbReference type="Gene3D" id="1.10.287.1890">
    <property type="match status" value="1"/>
</dbReference>
<dbReference type="InterPro" id="IPR029063">
    <property type="entry name" value="SAM-dependent_MTases_sf"/>
</dbReference>
<dbReference type="Pfam" id="PF04816">
    <property type="entry name" value="TrmK"/>
    <property type="match status" value="1"/>
</dbReference>
<keyword evidence="1" id="KW-0808">Transferase</keyword>
<accession>A0A1M5DP01</accession>
<gene>
    <name evidence="1" type="ORF">SAMN05216225_1002148</name>
</gene>
<dbReference type="Gene3D" id="3.40.50.150">
    <property type="entry name" value="Vaccinia Virus protein VP39"/>
    <property type="match status" value="1"/>
</dbReference>
<dbReference type="AlphaFoldDB" id="A0A1M5DP01"/>
<dbReference type="PIRSF" id="PIRSF018637">
    <property type="entry name" value="TrmK"/>
    <property type="match status" value="1"/>
</dbReference>
<dbReference type="SUPFAM" id="SSF53335">
    <property type="entry name" value="S-adenosyl-L-methionine-dependent methyltransferases"/>
    <property type="match status" value="1"/>
</dbReference>
<dbReference type="RefSeq" id="WP_072887946.1">
    <property type="nucleotide sequence ID" value="NZ_FQVW01000002.1"/>
</dbReference>
<dbReference type="InterPro" id="IPR006901">
    <property type="entry name" value="TrmK"/>
</dbReference>
<evidence type="ECO:0000313" key="1">
    <source>
        <dbReference type="EMBL" id="SHF68601.1"/>
    </source>
</evidence>
<dbReference type="PANTHER" id="PTHR38451">
    <property type="entry name" value="TRNA (ADENINE(22)-N(1))-METHYLTRANSFERASE"/>
    <property type="match status" value="1"/>
</dbReference>
<dbReference type="EMBL" id="FQVW01000002">
    <property type="protein sequence ID" value="SHF68601.1"/>
    <property type="molecule type" value="Genomic_DNA"/>
</dbReference>
<dbReference type="OrthoDB" id="5881184at2"/>
<dbReference type="STRING" id="930117.SAMN05216225_1002148"/>
<protein>
    <submittedName>
        <fullName evidence="1">tRNA (Adenine22-N1)-methyltransferase</fullName>
    </submittedName>
</protein>
<sequence>MLNSINLSERLQTVASFLPQGANFADIGSDHAYLPCYVCLKDVKASAIAGEVNEGPFNSANETVKQFGLEDKVEVRLGDGLQVIKKDEVDQVVIAGMGGALIRSILEDGKEKLECVETIIAQPNVDESSVRKWFMANHYEIVEETILEENGHIYEIIVGRLVEQPKQLSEKELLFGPILLQHKTEEFFLKWKSEREKRSRVINQLKTAKSDQQEKLNHFNKELKWIEEVLADEE</sequence>
<dbReference type="Proteomes" id="UP000183988">
    <property type="component" value="Unassembled WGS sequence"/>
</dbReference>
<organism evidence="1 2">
    <name type="scientific">Ornithinibacillus halophilus</name>
    <dbReference type="NCBI Taxonomy" id="930117"/>
    <lineage>
        <taxon>Bacteria</taxon>
        <taxon>Bacillati</taxon>
        <taxon>Bacillota</taxon>
        <taxon>Bacilli</taxon>
        <taxon>Bacillales</taxon>
        <taxon>Bacillaceae</taxon>
        <taxon>Ornithinibacillus</taxon>
    </lineage>
</organism>
<reference evidence="1 2" key="1">
    <citation type="submission" date="2016-11" db="EMBL/GenBank/DDBJ databases">
        <authorList>
            <person name="Jaros S."/>
            <person name="Januszkiewicz K."/>
            <person name="Wedrychowicz H."/>
        </authorList>
    </citation>
    <scope>NUCLEOTIDE SEQUENCE [LARGE SCALE GENOMIC DNA]</scope>
    <source>
        <strain evidence="1 2">IBRC-M 10683</strain>
    </source>
</reference>